<proteinExistence type="predicted"/>
<reference evidence="2" key="1">
    <citation type="submission" date="2021-06" db="EMBL/GenBank/DDBJ databases">
        <authorList>
            <person name="Kallberg Y."/>
            <person name="Tangrot J."/>
            <person name="Rosling A."/>
        </authorList>
    </citation>
    <scope>NUCLEOTIDE SEQUENCE</scope>
    <source>
        <strain evidence="2">CL551</strain>
    </source>
</reference>
<comment type="caution">
    <text evidence="2">The sequence shown here is derived from an EMBL/GenBank/DDBJ whole genome shotgun (WGS) entry which is preliminary data.</text>
</comment>
<dbReference type="EMBL" id="CAJVPV010011560">
    <property type="protein sequence ID" value="CAG8662129.1"/>
    <property type="molecule type" value="Genomic_DNA"/>
</dbReference>
<dbReference type="Proteomes" id="UP000789342">
    <property type="component" value="Unassembled WGS sequence"/>
</dbReference>
<accession>A0A9N9E4D8</accession>
<dbReference type="PANTHER" id="PTHR45786">
    <property type="entry name" value="DNA BINDING PROTEIN-LIKE"/>
    <property type="match status" value="1"/>
</dbReference>
<evidence type="ECO:0000313" key="3">
    <source>
        <dbReference type="Proteomes" id="UP000789342"/>
    </source>
</evidence>
<keyword evidence="3" id="KW-1185">Reference proteome</keyword>
<name>A0A9N9E4D8_9GLOM</name>
<evidence type="ECO:0000313" key="2">
    <source>
        <dbReference type="EMBL" id="CAG8662129.1"/>
    </source>
</evidence>
<feature type="compositionally biased region" description="Basic and acidic residues" evidence="1">
    <location>
        <begin position="10"/>
        <end position="20"/>
    </location>
</feature>
<evidence type="ECO:0000256" key="1">
    <source>
        <dbReference type="SAM" id="MobiDB-lite"/>
    </source>
</evidence>
<dbReference type="PANTHER" id="PTHR45786:SF74">
    <property type="entry name" value="ATP-DEPENDENT DNA HELICASE"/>
    <property type="match status" value="1"/>
</dbReference>
<feature type="compositionally biased region" description="Basic residues" evidence="1">
    <location>
        <begin position="21"/>
        <end position="37"/>
    </location>
</feature>
<dbReference type="OrthoDB" id="2430440at2759"/>
<dbReference type="AlphaFoldDB" id="A0A9N9E4D8"/>
<feature type="non-terminal residue" evidence="2">
    <location>
        <position position="307"/>
    </location>
</feature>
<organism evidence="2 3">
    <name type="scientific">Acaulospora morrowiae</name>
    <dbReference type="NCBI Taxonomy" id="94023"/>
    <lineage>
        <taxon>Eukaryota</taxon>
        <taxon>Fungi</taxon>
        <taxon>Fungi incertae sedis</taxon>
        <taxon>Mucoromycota</taxon>
        <taxon>Glomeromycotina</taxon>
        <taxon>Glomeromycetes</taxon>
        <taxon>Diversisporales</taxon>
        <taxon>Acaulosporaceae</taxon>
        <taxon>Acaulospora</taxon>
    </lineage>
</organism>
<protein>
    <submittedName>
        <fullName evidence="2">8035_t:CDS:1</fullName>
    </submittedName>
</protein>
<feature type="region of interest" description="Disordered" evidence="1">
    <location>
        <begin position="1"/>
        <end position="60"/>
    </location>
</feature>
<feature type="compositionally biased region" description="Basic and acidic residues" evidence="1">
    <location>
        <begin position="38"/>
        <end position="55"/>
    </location>
</feature>
<gene>
    <name evidence="2" type="ORF">AMORRO_LOCUS10450</name>
</gene>
<sequence>MHYTHQSPTNEEHGTTDAAHKRQRRMRQNANAQRRHRAGETEEQHNSRCKRDATAHRQRRLKPRFLNLACNFSENTNNDNHPIPHKIHSNNYSHCSYCNALKFPNESPGMCCRNEPRYLQMYIWDTKHELHHRMNAILNFQLNHAIVHELKTMLNELNPYVSHLRYISELPKKNIANLRLMIHTNVHGLDQRTHNAPTAPQVAAIWINEDTVSEIPQRRDIILHTKMDKLVRISEFTGYYDPLAYPLLFPYGKQRWTFRQIPYKEHPFQPMSNNDCDVPIDIDAEEYQQSDAGDNVNPQNRMFISAM</sequence>